<organism evidence="4 5">
    <name type="scientific">Shewanella submarina</name>
    <dbReference type="NCBI Taxonomy" id="2016376"/>
    <lineage>
        <taxon>Bacteria</taxon>
        <taxon>Pseudomonadati</taxon>
        <taxon>Pseudomonadota</taxon>
        <taxon>Gammaproteobacteria</taxon>
        <taxon>Alteromonadales</taxon>
        <taxon>Shewanellaceae</taxon>
        <taxon>Shewanella</taxon>
    </lineage>
</organism>
<feature type="coiled-coil region" evidence="1">
    <location>
        <begin position="236"/>
        <end position="270"/>
    </location>
</feature>
<sequence>MQDEQQNIKYYSTFLIRLAWTVEVIAVLIGFTISILMSVSAFNSISTFENISFIDSASAIVIAGLPFLLVAAVELCKIPLVFAFMATRNLWWRSIFLFFVFFLCIITFETMLNGFERNFSNLSRAIDNRKNEILNVDTEIELLEKRRAHVQKFTEEELMAEIAQEDAQSQLVLDENLARIEASKNQQLTAINANFEPKLKQEIAELMTIRDGYYKDWNEEKVLIEERFTSTVVSNVSGSKDERERLLAELEALKAEMKREMDDASFLTEASVERKYRQLIREKEQMLATITTGYLGGGALEKQSLMENQLRQQIEFVNSKYDRRIKDINERIDEKKAEIQSRYNQNARLRNSIVAKARTEQNQFIGMREDNLAELAEYEATKRNELERISQQVFGFEEQIFKLRNEQRLLNTQINHLINQNQVYRIAMYVTGKDNAAEVGRSTVGIVALVWFGSLALIAAVTGVMLALASFYLRREARNLATEEVKPSSEPVDSESGEVAPSTTS</sequence>
<gene>
    <name evidence="4" type="ORF">ACFOE0_02095</name>
</gene>
<feature type="region of interest" description="Disordered" evidence="2">
    <location>
        <begin position="482"/>
        <end position="505"/>
    </location>
</feature>
<protein>
    <recommendedName>
        <fullName evidence="6">Lipopolysaccharide biosynthesis protein</fullName>
    </recommendedName>
</protein>
<evidence type="ECO:0000313" key="5">
    <source>
        <dbReference type="Proteomes" id="UP001595621"/>
    </source>
</evidence>
<evidence type="ECO:0000313" key="4">
    <source>
        <dbReference type="EMBL" id="MFC3136982.1"/>
    </source>
</evidence>
<feature type="transmembrane region" description="Helical" evidence="3">
    <location>
        <begin position="14"/>
        <end position="37"/>
    </location>
</feature>
<feature type="coiled-coil region" evidence="1">
    <location>
        <begin position="318"/>
        <end position="345"/>
    </location>
</feature>
<keyword evidence="5" id="KW-1185">Reference proteome</keyword>
<name>A0ABV7G634_9GAMM</name>
<dbReference type="EMBL" id="JBHRTD010000001">
    <property type="protein sequence ID" value="MFC3136982.1"/>
    <property type="molecule type" value="Genomic_DNA"/>
</dbReference>
<accession>A0ABV7G634</accession>
<evidence type="ECO:0000256" key="3">
    <source>
        <dbReference type="SAM" id="Phobius"/>
    </source>
</evidence>
<feature type="transmembrane region" description="Helical" evidence="3">
    <location>
        <begin position="449"/>
        <end position="473"/>
    </location>
</feature>
<keyword evidence="3" id="KW-0472">Membrane</keyword>
<keyword evidence="3" id="KW-1133">Transmembrane helix</keyword>
<evidence type="ECO:0000256" key="1">
    <source>
        <dbReference type="SAM" id="Coils"/>
    </source>
</evidence>
<evidence type="ECO:0000256" key="2">
    <source>
        <dbReference type="SAM" id="MobiDB-lite"/>
    </source>
</evidence>
<feature type="coiled-coil region" evidence="1">
    <location>
        <begin position="112"/>
        <end position="146"/>
    </location>
</feature>
<evidence type="ECO:0008006" key="6">
    <source>
        <dbReference type="Google" id="ProtNLM"/>
    </source>
</evidence>
<dbReference type="RefSeq" id="WP_248937298.1">
    <property type="nucleotide sequence ID" value="NZ_JAKILF010000008.1"/>
</dbReference>
<reference evidence="5" key="1">
    <citation type="journal article" date="2019" name="Int. J. Syst. Evol. Microbiol.">
        <title>The Global Catalogue of Microorganisms (GCM) 10K type strain sequencing project: providing services to taxonomists for standard genome sequencing and annotation.</title>
        <authorList>
            <consortium name="The Broad Institute Genomics Platform"/>
            <consortium name="The Broad Institute Genome Sequencing Center for Infectious Disease"/>
            <person name="Wu L."/>
            <person name="Ma J."/>
        </authorList>
    </citation>
    <scope>NUCLEOTIDE SEQUENCE [LARGE SCALE GENOMIC DNA]</scope>
    <source>
        <strain evidence="5">KCTC 52277</strain>
    </source>
</reference>
<proteinExistence type="predicted"/>
<keyword evidence="1" id="KW-0175">Coiled coil</keyword>
<feature type="transmembrane region" description="Helical" evidence="3">
    <location>
        <begin position="90"/>
        <end position="108"/>
    </location>
</feature>
<keyword evidence="3" id="KW-0812">Transmembrane</keyword>
<feature type="transmembrane region" description="Helical" evidence="3">
    <location>
        <begin position="57"/>
        <end position="78"/>
    </location>
</feature>
<dbReference type="Proteomes" id="UP001595621">
    <property type="component" value="Unassembled WGS sequence"/>
</dbReference>
<comment type="caution">
    <text evidence="4">The sequence shown here is derived from an EMBL/GenBank/DDBJ whole genome shotgun (WGS) entry which is preliminary data.</text>
</comment>